<sequence length="155" mass="17633">MTHLKEGDNAPEFTGLNQDEKEIKLSDFKGKKIILYFYPKDNTPGCTAESCNLNENYDDLAKKGFEVIGVSPDKISSHQKFIAKYNLAFNLIADTEKEILNAYGAWGEKKLYGKTYMGVLRTTFVISEDGIIEKIFHKVKTKDHTNQILSEMDLQ</sequence>
<dbReference type="Pfam" id="PF00578">
    <property type="entry name" value="AhpC-TSA"/>
    <property type="match status" value="1"/>
</dbReference>
<feature type="active site" description="Cysteine sulfenic acid (-SOH) intermediate; for peroxidase activity" evidence="13">
    <location>
        <position position="46"/>
    </location>
</feature>
<evidence type="ECO:0000256" key="13">
    <source>
        <dbReference type="PIRSR" id="PIRSR000239-1"/>
    </source>
</evidence>
<evidence type="ECO:0000256" key="6">
    <source>
        <dbReference type="ARBA" id="ARBA00023002"/>
    </source>
</evidence>
<evidence type="ECO:0000256" key="12">
    <source>
        <dbReference type="ARBA" id="ARBA00049091"/>
    </source>
</evidence>
<evidence type="ECO:0000313" key="16">
    <source>
        <dbReference type="Proteomes" id="UP000218267"/>
    </source>
</evidence>
<dbReference type="RefSeq" id="WP_096429583.1">
    <property type="nucleotide sequence ID" value="NZ_AP018042.1"/>
</dbReference>
<comment type="similarity">
    <text evidence="10">Belongs to the peroxiredoxin family. BCP/PrxQ subfamily.</text>
</comment>
<keyword evidence="16" id="KW-1185">Reference proteome</keyword>
<evidence type="ECO:0000256" key="4">
    <source>
        <dbReference type="ARBA" id="ARBA00022559"/>
    </source>
</evidence>
<reference evidence="15 16" key="1">
    <citation type="journal article" date="2018" name="Mar. Genomics">
        <title>Complete genome sequence of Marinifilaceae bacterium strain SPP2, isolated from the Antarctic marine sediment.</title>
        <authorList>
            <person name="Watanabe M."/>
            <person name="Kojima H."/>
            <person name="Fukui M."/>
        </authorList>
    </citation>
    <scope>NUCLEOTIDE SEQUENCE [LARGE SCALE GENOMIC DNA]</scope>
    <source>
        <strain evidence="15 16">SPP2</strain>
    </source>
</reference>
<dbReference type="KEGG" id="mbas:ALGA_2414"/>
<keyword evidence="7" id="KW-1015">Disulfide bond</keyword>
<dbReference type="PIRSF" id="PIRSF000239">
    <property type="entry name" value="AHPC"/>
    <property type="match status" value="1"/>
</dbReference>
<dbReference type="EMBL" id="AP018042">
    <property type="protein sequence ID" value="BAX80741.1"/>
    <property type="molecule type" value="Genomic_DNA"/>
</dbReference>
<dbReference type="AlphaFoldDB" id="A0A1Y1CN99"/>
<keyword evidence="5" id="KW-0049">Antioxidant</keyword>
<keyword evidence="4 15" id="KW-0575">Peroxidase</keyword>
<dbReference type="PROSITE" id="PS51352">
    <property type="entry name" value="THIOREDOXIN_2"/>
    <property type="match status" value="1"/>
</dbReference>
<evidence type="ECO:0000313" key="15">
    <source>
        <dbReference type="EMBL" id="BAX80741.1"/>
    </source>
</evidence>
<dbReference type="GO" id="GO:0005737">
    <property type="term" value="C:cytoplasm"/>
    <property type="evidence" value="ECO:0007669"/>
    <property type="project" value="TreeGrafter"/>
</dbReference>
<dbReference type="Proteomes" id="UP000218267">
    <property type="component" value="Chromosome"/>
</dbReference>
<comment type="catalytic activity">
    <reaction evidence="12">
        <text>a hydroperoxide + [thioredoxin]-dithiol = an alcohol + [thioredoxin]-disulfide + H2O</text>
        <dbReference type="Rhea" id="RHEA:62620"/>
        <dbReference type="Rhea" id="RHEA-COMP:10698"/>
        <dbReference type="Rhea" id="RHEA-COMP:10700"/>
        <dbReference type="ChEBI" id="CHEBI:15377"/>
        <dbReference type="ChEBI" id="CHEBI:29950"/>
        <dbReference type="ChEBI" id="CHEBI:30879"/>
        <dbReference type="ChEBI" id="CHEBI:35924"/>
        <dbReference type="ChEBI" id="CHEBI:50058"/>
        <dbReference type="EC" id="1.11.1.24"/>
    </reaction>
</comment>
<dbReference type="FunFam" id="3.40.30.10:FF:000007">
    <property type="entry name" value="Thioredoxin-dependent thiol peroxidase"/>
    <property type="match status" value="1"/>
</dbReference>
<dbReference type="OrthoDB" id="9812811at2"/>
<dbReference type="GO" id="GO:0034599">
    <property type="term" value="P:cellular response to oxidative stress"/>
    <property type="evidence" value="ECO:0007669"/>
    <property type="project" value="TreeGrafter"/>
</dbReference>
<dbReference type="NCBIfam" id="NF006960">
    <property type="entry name" value="PRK09437.1"/>
    <property type="match status" value="1"/>
</dbReference>
<dbReference type="EC" id="1.11.1.24" evidence="3"/>
<organism evidence="15 16">
    <name type="scientific">Labilibaculum antarcticum</name>
    <dbReference type="NCBI Taxonomy" id="1717717"/>
    <lineage>
        <taxon>Bacteria</taxon>
        <taxon>Pseudomonadati</taxon>
        <taxon>Bacteroidota</taxon>
        <taxon>Bacteroidia</taxon>
        <taxon>Marinilabiliales</taxon>
        <taxon>Marinifilaceae</taxon>
        <taxon>Labilibaculum</taxon>
    </lineage>
</organism>
<reference evidence="16" key="2">
    <citation type="journal article" date="2020" name="Antonie Van Leeuwenhoek">
        <title>Labilibaculum antarcticum sp. nov., a novel facultative anaerobic, psychrotorelant bacterium isolated from marine sediment of Antarctica.</title>
        <authorList>
            <person name="Watanabe M."/>
            <person name="Kojima H."/>
            <person name="Fukui M."/>
        </authorList>
    </citation>
    <scope>NUCLEOTIDE SEQUENCE [LARGE SCALE GENOMIC DNA]</scope>
    <source>
        <strain evidence="16">SPP2</strain>
    </source>
</reference>
<comment type="function">
    <text evidence="1">Thiol-specific peroxidase that catalyzes the reduction of hydrogen peroxide and organic hydroperoxides to water and alcohols, respectively. Plays a role in cell protection against oxidative stress by detoxifying peroxides and as sensor of hydrogen peroxide-mediated signaling events.</text>
</comment>
<dbReference type="InterPro" id="IPR036249">
    <property type="entry name" value="Thioredoxin-like_sf"/>
</dbReference>
<evidence type="ECO:0000256" key="8">
    <source>
        <dbReference type="ARBA" id="ARBA00023284"/>
    </source>
</evidence>
<accession>A0A1Y1CN99</accession>
<dbReference type="PANTHER" id="PTHR42801">
    <property type="entry name" value="THIOREDOXIN-DEPENDENT PEROXIDE REDUCTASE"/>
    <property type="match status" value="1"/>
</dbReference>
<dbReference type="GO" id="GO:0008379">
    <property type="term" value="F:thioredoxin peroxidase activity"/>
    <property type="evidence" value="ECO:0007669"/>
    <property type="project" value="TreeGrafter"/>
</dbReference>
<protein>
    <recommendedName>
        <fullName evidence="3">thioredoxin-dependent peroxiredoxin</fullName>
        <ecNumber evidence="3">1.11.1.24</ecNumber>
    </recommendedName>
    <alternativeName>
        <fullName evidence="9">Thioredoxin peroxidase</fullName>
    </alternativeName>
    <alternativeName>
        <fullName evidence="11">Thioredoxin-dependent peroxiredoxin Bcp</fullName>
    </alternativeName>
</protein>
<evidence type="ECO:0000256" key="10">
    <source>
        <dbReference type="ARBA" id="ARBA00038489"/>
    </source>
</evidence>
<evidence type="ECO:0000256" key="1">
    <source>
        <dbReference type="ARBA" id="ARBA00003330"/>
    </source>
</evidence>
<keyword evidence="8" id="KW-0676">Redox-active center</keyword>
<dbReference type="SUPFAM" id="SSF52833">
    <property type="entry name" value="Thioredoxin-like"/>
    <property type="match status" value="1"/>
</dbReference>
<dbReference type="Gene3D" id="3.40.30.10">
    <property type="entry name" value="Glutaredoxin"/>
    <property type="match status" value="1"/>
</dbReference>
<evidence type="ECO:0000259" key="14">
    <source>
        <dbReference type="PROSITE" id="PS51352"/>
    </source>
</evidence>
<dbReference type="InterPro" id="IPR024706">
    <property type="entry name" value="Peroxiredoxin_AhpC-typ"/>
</dbReference>
<evidence type="ECO:0000256" key="7">
    <source>
        <dbReference type="ARBA" id="ARBA00023157"/>
    </source>
</evidence>
<dbReference type="CDD" id="cd03017">
    <property type="entry name" value="PRX_BCP"/>
    <property type="match status" value="1"/>
</dbReference>
<evidence type="ECO:0000256" key="9">
    <source>
        <dbReference type="ARBA" id="ARBA00032824"/>
    </source>
</evidence>
<evidence type="ECO:0000256" key="3">
    <source>
        <dbReference type="ARBA" id="ARBA00013017"/>
    </source>
</evidence>
<dbReference type="GO" id="GO:0045454">
    <property type="term" value="P:cell redox homeostasis"/>
    <property type="evidence" value="ECO:0007669"/>
    <property type="project" value="TreeGrafter"/>
</dbReference>
<gene>
    <name evidence="15" type="ORF">ALGA_2414</name>
</gene>
<evidence type="ECO:0000256" key="11">
    <source>
        <dbReference type="ARBA" id="ARBA00042639"/>
    </source>
</evidence>
<comment type="subunit">
    <text evidence="2">Monomer.</text>
</comment>
<keyword evidence="6" id="KW-0560">Oxidoreductase</keyword>
<evidence type="ECO:0000256" key="2">
    <source>
        <dbReference type="ARBA" id="ARBA00011245"/>
    </source>
</evidence>
<evidence type="ECO:0000256" key="5">
    <source>
        <dbReference type="ARBA" id="ARBA00022862"/>
    </source>
</evidence>
<dbReference type="PANTHER" id="PTHR42801:SF4">
    <property type="entry name" value="AHPC_TSA FAMILY PROTEIN"/>
    <property type="match status" value="1"/>
</dbReference>
<feature type="domain" description="Thioredoxin" evidence="14">
    <location>
        <begin position="4"/>
        <end position="155"/>
    </location>
</feature>
<dbReference type="InterPro" id="IPR013766">
    <property type="entry name" value="Thioredoxin_domain"/>
</dbReference>
<dbReference type="InterPro" id="IPR050924">
    <property type="entry name" value="Peroxiredoxin_BCP/PrxQ"/>
</dbReference>
<dbReference type="InterPro" id="IPR000866">
    <property type="entry name" value="AhpC/TSA"/>
</dbReference>
<name>A0A1Y1CN99_9BACT</name>
<proteinExistence type="inferred from homology"/>